<feature type="non-terminal residue" evidence="2">
    <location>
        <position position="133"/>
    </location>
</feature>
<evidence type="ECO:0000313" key="2">
    <source>
        <dbReference type="EMBL" id="EST42519.1"/>
    </source>
</evidence>
<feature type="compositionally biased region" description="Pro residues" evidence="1">
    <location>
        <begin position="96"/>
        <end position="105"/>
    </location>
</feature>
<gene>
    <name evidence="2" type="ORF">SS50377_17829</name>
</gene>
<name>V6LP64_9EUKA</name>
<dbReference type="AlphaFoldDB" id="V6LP64"/>
<sequence length="133" mass="14289">MDAGAELLEDPRAEAIQVREVEHGALRDAVGVLPGQALELRWRTARGVLKVPRDVVAGSQKNGQDGGANYQGGALLHSERVWAEPQLERPGRPTRPRPSTPPFRPSAPNGTPHRVPHCRALPRPAVPAGSVRA</sequence>
<organism evidence="2">
    <name type="scientific">Spironucleus salmonicida</name>
    <dbReference type="NCBI Taxonomy" id="348837"/>
    <lineage>
        <taxon>Eukaryota</taxon>
        <taxon>Metamonada</taxon>
        <taxon>Diplomonadida</taxon>
        <taxon>Hexamitidae</taxon>
        <taxon>Hexamitinae</taxon>
        <taxon>Spironucleus</taxon>
    </lineage>
</organism>
<accession>V6LP64</accession>
<dbReference type="EMBL" id="KI546159">
    <property type="protein sequence ID" value="EST42519.1"/>
    <property type="molecule type" value="Genomic_DNA"/>
</dbReference>
<feature type="region of interest" description="Disordered" evidence="1">
    <location>
        <begin position="85"/>
        <end position="133"/>
    </location>
</feature>
<proteinExistence type="predicted"/>
<reference evidence="2" key="1">
    <citation type="journal article" date="2014" name="PLoS Genet.">
        <title>The Genome of Spironucleus salmonicida Highlights a Fish Pathogen Adapted to Fluctuating Environments.</title>
        <authorList>
            <person name="Xu F."/>
            <person name="Jerlstrom-Hultqvist J."/>
            <person name="Einarsson E."/>
            <person name="Astvaldsson A."/>
            <person name="Svard S.G."/>
            <person name="Andersson J.O."/>
        </authorList>
    </citation>
    <scope>NUCLEOTIDE SEQUENCE</scope>
</reference>
<evidence type="ECO:0000256" key="1">
    <source>
        <dbReference type="SAM" id="MobiDB-lite"/>
    </source>
</evidence>
<protein>
    <submittedName>
        <fullName evidence="2">Uncharacterized protein</fullName>
    </submittedName>
</protein>